<comment type="caution">
    <text evidence="1">The sequence shown here is derived from an EMBL/GenBank/DDBJ whole genome shotgun (WGS) entry which is preliminary data.</text>
</comment>
<accession>A0ACA9NAR5</accession>
<protein>
    <submittedName>
        <fullName evidence="1">7887_t:CDS:1</fullName>
    </submittedName>
</protein>
<proteinExistence type="predicted"/>
<dbReference type="EMBL" id="CAJVPM010021137">
    <property type="protein sequence ID" value="CAG8638701.1"/>
    <property type="molecule type" value="Genomic_DNA"/>
</dbReference>
<feature type="non-terminal residue" evidence="1">
    <location>
        <position position="82"/>
    </location>
</feature>
<organism evidence="1 2">
    <name type="scientific">Scutellospora calospora</name>
    <dbReference type="NCBI Taxonomy" id="85575"/>
    <lineage>
        <taxon>Eukaryota</taxon>
        <taxon>Fungi</taxon>
        <taxon>Fungi incertae sedis</taxon>
        <taxon>Mucoromycota</taxon>
        <taxon>Glomeromycotina</taxon>
        <taxon>Glomeromycetes</taxon>
        <taxon>Diversisporales</taxon>
        <taxon>Gigasporaceae</taxon>
        <taxon>Scutellospora</taxon>
    </lineage>
</organism>
<evidence type="ECO:0000313" key="1">
    <source>
        <dbReference type="EMBL" id="CAG8638701.1"/>
    </source>
</evidence>
<gene>
    <name evidence="1" type="ORF">SCALOS_LOCUS8242</name>
</gene>
<evidence type="ECO:0000313" key="2">
    <source>
        <dbReference type="Proteomes" id="UP000789860"/>
    </source>
</evidence>
<dbReference type="Proteomes" id="UP000789860">
    <property type="component" value="Unassembled WGS sequence"/>
</dbReference>
<name>A0ACA9NAR5_9GLOM</name>
<sequence>MVNIKFTQYQKFDNNKDIKILDYAEIIKFYNKFEKFTRFKERIMDHEFDLEKLIKYINTKFNNHTLDNSSLIYNLNIEIVEI</sequence>
<reference evidence="1" key="1">
    <citation type="submission" date="2021-06" db="EMBL/GenBank/DDBJ databases">
        <authorList>
            <person name="Kallberg Y."/>
            <person name="Tangrot J."/>
            <person name="Rosling A."/>
        </authorList>
    </citation>
    <scope>NUCLEOTIDE SEQUENCE</scope>
    <source>
        <strain evidence="1">AU212A</strain>
    </source>
</reference>
<keyword evidence="2" id="KW-1185">Reference proteome</keyword>